<keyword evidence="1" id="KW-1133">Transmembrane helix</keyword>
<keyword evidence="1" id="KW-0812">Transmembrane</keyword>
<feature type="transmembrane region" description="Helical" evidence="1">
    <location>
        <begin position="76"/>
        <end position="95"/>
    </location>
</feature>
<evidence type="ECO:0000313" key="4">
    <source>
        <dbReference type="Proteomes" id="UP000217348"/>
    </source>
</evidence>
<dbReference type="AlphaFoldDB" id="A0A250FU77"/>
<proteinExistence type="predicted"/>
<dbReference type="EMBL" id="JBJGWJ010000001">
    <property type="protein sequence ID" value="MFK8292289.1"/>
    <property type="molecule type" value="Genomic_DNA"/>
</dbReference>
<dbReference type="OrthoDB" id="1149093at2"/>
<sequence length="153" mass="18223">MKNLIILTLFQALSSVVSSILISKMSFIGRIGISTMHREYLIFKTWWKTALLFFAIQFILILTIQFSKKISRKYQFFTCILLILIGIAGTYLTYIDFTTTSHKMMKFSFHSGFYLFWLSWFVTCLYFLFFNRYKKEEIPHNPLKNSEQESIQD</sequence>
<dbReference type="KEGG" id="csto:CGC58_02200"/>
<organism evidence="2 4">
    <name type="scientific">Capnocytophaga stomatis</name>
    <dbReference type="NCBI Taxonomy" id="1848904"/>
    <lineage>
        <taxon>Bacteria</taxon>
        <taxon>Pseudomonadati</taxon>
        <taxon>Bacteroidota</taxon>
        <taxon>Flavobacteriia</taxon>
        <taxon>Flavobacteriales</taxon>
        <taxon>Flavobacteriaceae</taxon>
        <taxon>Capnocytophaga</taxon>
    </lineage>
</organism>
<dbReference type="EMBL" id="CP022387">
    <property type="protein sequence ID" value="ATA88653.1"/>
    <property type="molecule type" value="Genomic_DNA"/>
</dbReference>
<evidence type="ECO:0000313" key="3">
    <source>
        <dbReference type="EMBL" id="MFK8292289.1"/>
    </source>
</evidence>
<reference evidence="4" key="3">
    <citation type="submission" date="2017-06" db="EMBL/GenBank/DDBJ databases">
        <title>Capnocytophaga spp. assemblies.</title>
        <authorList>
            <person name="Gulvik C.A."/>
        </authorList>
    </citation>
    <scope>NUCLEOTIDE SEQUENCE [LARGE SCALE GENOMIC DNA]</scope>
    <source>
        <strain evidence="4">H2177</strain>
    </source>
</reference>
<reference evidence="3" key="4">
    <citation type="submission" date="2024-10" db="EMBL/GenBank/DDBJ databases">
        <authorList>
            <person name="Bergman P."/>
            <person name="Andersson A.F."/>
            <person name="Zangenah S."/>
            <person name="Abbasi N."/>
        </authorList>
    </citation>
    <scope>NUCLEOTIDE SEQUENCE</scope>
    <source>
        <strain evidence="3">W5</strain>
    </source>
</reference>
<evidence type="ECO:0000256" key="1">
    <source>
        <dbReference type="SAM" id="Phobius"/>
    </source>
</evidence>
<keyword evidence="1" id="KW-0472">Membrane</keyword>
<reference evidence="3 5" key="1">
    <citation type="journal article" date="2016" name="Sci. Rep.">
        <title>Whole genome sequencing identifies a novel species of the genus Capnocytophaga isolated from dog and cat bite wounds in humans.</title>
        <authorList>
            <person name="Zangenah S."/>
            <person name="Abbasi N."/>
            <person name="Andersson A.F."/>
            <person name="Bergman P."/>
        </authorList>
    </citation>
    <scope>NUCLEOTIDE SEQUENCE [LARGE SCALE GENOMIC DNA]</scope>
    <source>
        <strain evidence="3 5">W5</strain>
    </source>
</reference>
<protein>
    <submittedName>
        <fullName evidence="2">Uncharacterized protein</fullName>
    </submittedName>
</protein>
<gene>
    <name evidence="3" type="ORF">ACI76L_00695</name>
    <name evidence="2" type="ORF">CGC58_02200</name>
</gene>
<reference evidence="2" key="2">
    <citation type="journal article" date="2017" name="Genome Announc.">
        <title>Twelve Complete Reference Genomes of Clinical Isolates in the Capnocytophaga Genus.</title>
        <authorList>
            <person name="Villarma A."/>
            <person name="Gulvik C.A."/>
            <person name="Rowe L.A."/>
            <person name="Sheth M."/>
            <person name="Juieng P."/>
            <person name="Nicholson A.C."/>
            <person name="Loparev V.N."/>
            <person name="McQuiston J.R."/>
        </authorList>
    </citation>
    <scope>NUCLEOTIDE SEQUENCE</scope>
    <source>
        <strain evidence="2">H2177</strain>
    </source>
</reference>
<dbReference type="Proteomes" id="UP001622370">
    <property type="component" value="Unassembled WGS sequence"/>
</dbReference>
<dbReference type="RefSeq" id="WP_095894929.1">
    <property type="nucleotide sequence ID" value="NZ_BOPJ01000002.1"/>
</dbReference>
<name>A0A250FU77_9FLAO</name>
<evidence type="ECO:0000313" key="5">
    <source>
        <dbReference type="Proteomes" id="UP001622370"/>
    </source>
</evidence>
<evidence type="ECO:0000313" key="2">
    <source>
        <dbReference type="EMBL" id="ATA88653.1"/>
    </source>
</evidence>
<dbReference type="Proteomes" id="UP000217348">
    <property type="component" value="Chromosome"/>
</dbReference>
<keyword evidence="5" id="KW-1185">Reference proteome</keyword>
<feature type="transmembrane region" description="Helical" evidence="1">
    <location>
        <begin position="107"/>
        <end position="129"/>
    </location>
</feature>
<accession>A0A250FU77</accession>
<feature type="transmembrane region" description="Helical" evidence="1">
    <location>
        <begin position="46"/>
        <end position="64"/>
    </location>
</feature>